<name>A0A811UXA5_CERCA</name>
<evidence type="ECO:0000256" key="1">
    <source>
        <dbReference type="SAM" id="MobiDB-lite"/>
    </source>
</evidence>
<keyword evidence="3" id="KW-1185">Reference proteome</keyword>
<dbReference type="Proteomes" id="UP000606786">
    <property type="component" value="Unassembled WGS sequence"/>
</dbReference>
<gene>
    <name evidence="2" type="ORF">CCAP1982_LOCUS11148</name>
</gene>
<accession>A0A811UXA5</accession>
<comment type="caution">
    <text evidence="2">The sequence shown here is derived from an EMBL/GenBank/DDBJ whole genome shotgun (WGS) entry which is preliminary data.</text>
</comment>
<protein>
    <submittedName>
        <fullName evidence="2">(Mediterranean fruit fly) hypothetical protein</fullName>
    </submittedName>
</protein>
<reference evidence="2" key="1">
    <citation type="submission" date="2020-11" db="EMBL/GenBank/DDBJ databases">
        <authorList>
            <person name="Whitehead M."/>
        </authorList>
    </citation>
    <scope>NUCLEOTIDE SEQUENCE</scope>
    <source>
        <strain evidence="2">EGII</strain>
    </source>
</reference>
<dbReference type="EMBL" id="CAJHJT010000034">
    <property type="protein sequence ID" value="CAD7002665.1"/>
    <property type="molecule type" value="Genomic_DNA"/>
</dbReference>
<proteinExistence type="predicted"/>
<dbReference type="AlphaFoldDB" id="A0A811UXA5"/>
<feature type="region of interest" description="Disordered" evidence="1">
    <location>
        <begin position="1"/>
        <end position="26"/>
    </location>
</feature>
<organism evidence="2 3">
    <name type="scientific">Ceratitis capitata</name>
    <name type="common">Mediterranean fruit fly</name>
    <name type="synonym">Tephritis capitata</name>
    <dbReference type="NCBI Taxonomy" id="7213"/>
    <lineage>
        <taxon>Eukaryota</taxon>
        <taxon>Metazoa</taxon>
        <taxon>Ecdysozoa</taxon>
        <taxon>Arthropoda</taxon>
        <taxon>Hexapoda</taxon>
        <taxon>Insecta</taxon>
        <taxon>Pterygota</taxon>
        <taxon>Neoptera</taxon>
        <taxon>Endopterygota</taxon>
        <taxon>Diptera</taxon>
        <taxon>Brachycera</taxon>
        <taxon>Muscomorpha</taxon>
        <taxon>Tephritoidea</taxon>
        <taxon>Tephritidae</taxon>
        <taxon>Ceratitis</taxon>
        <taxon>Ceratitis</taxon>
    </lineage>
</organism>
<sequence length="123" mass="13324">MRENVNKPTSSSSQQPAQLGTKQQGGWNVGGAVCCTTMAKQHDQRSCGAHDVGSVAMNNASRGICKQGDRTSDASAYNHKTTTNIKKFDKNCKLVFRIEAINGEAPKCKRCDELFGGGKNLFR</sequence>
<evidence type="ECO:0000313" key="2">
    <source>
        <dbReference type="EMBL" id="CAD7002665.1"/>
    </source>
</evidence>
<evidence type="ECO:0000313" key="3">
    <source>
        <dbReference type="Proteomes" id="UP000606786"/>
    </source>
</evidence>